<gene>
    <name evidence="1" type="ORF">V6N12_009571</name>
</gene>
<dbReference type="EMBL" id="JBBPBM010000200">
    <property type="protein sequence ID" value="KAK8500885.1"/>
    <property type="molecule type" value="Genomic_DNA"/>
</dbReference>
<sequence length="69" mass="7912">MITPSFVMENSFKNFQTHLLPILSALALVTHHRRSVVITVDAIRTVVEPRSRFYAPFTEASARSLWRTP</sequence>
<evidence type="ECO:0008006" key="3">
    <source>
        <dbReference type="Google" id="ProtNLM"/>
    </source>
</evidence>
<dbReference type="Proteomes" id="UP001472677">
    <property type="component" value="Unassembled WGS sequence"/>
</dbReference>
<accession>A0ABR2B2A6</accession>
<reference evidence="1 2" key="1">
    <citation type="journal article" date="2024" name="G3 (Bethesda)">
        <title>Genome assembly of Hibiscus sabdariffa L. provides insights into metabolisms of medicinal natural products.</title>
        <authorList>
            <person name="Kim T."/>
        </authorList>
    </citation>
    <scope>NUCLEOTIDE SEQUENCE [LARGE SCALE GENOMIC DNA]</scope>
    <source>
        <strain evidence="1">TK-2024</strain>
        <tissue evidence="1">Old leaves</tissue>
    </source>
</reference>
<organism evidence="1 2">
    <name type="scientific">Hibiscus sabdariffa</name>
    <name type="common">roselle</name>
    <dbReference type="NCBI Taxonomy" id="183260"/>
    <lineage>
        <taxon>Eukaryota</taxon>
        <taxon>Viridiplantae</taxon>
        <taxon>Streptophyta</taxon>
        <taxon>Embryophyta</taxon>
        <taxon>Tracheophyta</taxon>
        <taxon>Spermatophyta</taxon>
        <taxon>Magnoliopsida</taxon>
        <taxon>eudicotyledons</taxon>
        <taxon>Gunneridae</taxon>
        <taxon>Pentapetalae</taxon>
        <taxon>rosids</taxon>
        <taxon>malvids</taxon>
        <taxon>Malvales</taxon>
        <taxon>Malvaceae</taxon>
        <taxon>Malvoideae</taxon>
        <taxon>Hibiscus</taxon>
    </lineage>
</organism>
<evidence type="ECO:0000313" key="1">
    <source>
        <dbReference type="EMBL" id="KAK8500885.1"/>
    </source>
</evidence>
<protein>
    <recommendedName>
        <fullName evidence="3">Secreted protein</fullName>
    </recommendedName>
</protein>
<evidence type="ECO:0000313" key="2">
    <source>
        <dbReference type="Proteomes" id="UP001472677"/>
    </source>
</evidence>
<keyword evidence="2" id="KW-1185">Reference proteome</keyword>
<proteinExistence type="predicted"/>
<comment type="caution">
    <text evidence="1">The sequence shown here is derived from an EMBL/GenBank/DDBJ whole genome shotgun (WGS) entry which is preliminary data.</text>
</comment>
<name>A0ABR2B2A6_9ROSI</name>